<sequence length="376" mass="43760">MLEQKYFPSLTGVRAVAAIMVYIFHFNPFIPEKFGNRVFSFFDQFNAGVPIFFVLSGFLIASRYQGNVKSNWPWFKQYLLKRFARIYPIYFLLTTITFAIIWLDLHPLPSGTSPKEFNSFLLYLLNITFLKGFFDLFKNTGLPQAWSLSVEECFYLCAPILFLLRTRFNLFLQCCILFVFGLLLTCICSKINFFGFFSSLKFTLGVTFFGRIMEFYIGIKLFDLYKNQTVEKRIQNCFALRTFSGIIGVVLTLILLSNLSDLQILKTIIHIWALPIFIAIVLWGLLTEDSIIRRLLETKIFQLLGKSSYAFYLLHMGFLQILLYNFFNTNYTMVFTSLILISIAVYKFIEEPLQKIIVSRTSTTSLKNLNTTFVKN</sequence>
<feature type="transmembrane region" description="Helical" evidence="1">
    <location>
        <begin position="268"/>
        <end position="286"/>
    </location>
</feature>
<dbReference type="PANTHER" id="PTHR23028:SF131">
    <property type="entry name" value="BLR2367 PROTEIN"/>
    <property type="match status" value="1"/>
</dbReference>
<dbReference type="PANTHER" id="PTHR23028">
    <property type="entry name" value="ACETYLTRANSFERASE"/>
    <property type="match status" value="1"/>
</dbReference>
<dbReference type="eggNOG" id="COG1835">
    <property type="taxonomic scope" value="Bacteria"/>
</dbReference>
<evidence type="ECO:0000256" key="1">
    <source>
        <dbReference type="SAM" id="Phobius"/>
    </source>
</evidence>
<dbReference type="Pfam" id="PF01757">
    <property type="entry name" value="Acyl_transf_3"/>
    <property type="match status" value="1"/>
</dbReference>
<dbReference type="InterPro" id="IPR002656">
    <property type="entry name" value="Acyl_transf_3_dom"/>
</dbReference>
<feature type="transmembrane region" description="Helical" evidence="1">
    <location>
        <begin position="199"/>
        <end position="217"/>
    </location>
</feature>
<keyword evidence="1" id="KW-0812">Transmembrane</keyword>
<name>A0A098L8Y1_9BACT</name>
<dbReference type="EMBL" id="BBLT01000001">
    <property type="protein sequence ID" value="GAL83316.1"/>
    <property type="molecule type" value="Genomic_DNA"/>
</dbReference>
<keyword evidence="1" id="KW-1133">Transmembrane helix</keyword>
<dbReference type="STRING" id="153721.MYP_542"/>
<comment type="caution">
    <text evidence="3">The sequence shown here is derived from an EMBL/GenBank/DDBJ whole genome shotgun (WGS) entry which is preliminary data.</text>
</comment>
<evidence type="ECO:0000313" key="4">
    <source>
        <dbReference type="Proteomes" id="UP000030185"/>
    </source>
</evidence>
<accession>A0A098L8Y1</accession>
<dbReference type="GO" id="GO:0000271">
    <property type="term" value="P:polysaccharide biosynthetic process"/>
    <property type="evidence" value="ECO:0007669"/>
    <property type="project" value="TreeGrafter"/>
</dbReference>
<dbReference type="AlphaFoldDB" id="A0A098L8Y1"/>
<feature type="transmembrane region" description="Helical" evidence="1">
    <location>
        <begin position="86"/>
        <end position="105"/>
    </location>
</feature>
<feature type="domain" description="Acyltransferase 3" evidence="2">
    <location>
        <begin position="9"/>
        <end position="345"/>
    </location>
</feature>
<dbReference type="GO" id="GO:0016020">
    <property type="term" value="C:membrane"/>
    <property type="evidence" value="ECO:0007669"/>
    <property type="project" value="TreeGrafter"/>
</dbReference>
<protein>
    <recommendedName>
        <fullName evidence="2">Acyltransferase 3 domain-containing protein</fullName>
    </recommendedName>
</protein>
<reference evidence="3 4" key="1">
    <citation type="submission" date="2014-09" db="EMBL/GenBank/DDBJ databases">
        <title>Sporocytophaga myxococcoides PG-01 genome sequencing.</title>
        <authorList>
            <person name="Liu L."/>
            <person name="Gao P.J."/>
            <person name="Chen G.J."/>
            <person name="Wang L.S."/>
        </authorList>
    </citation>
    <scope>NUCLEOTIDE SEQUENCE [LARGE SCALE GENOMIC DNA]</scope>
    <source>
        <strain evidence="3 4">PG-01</strain>
    </source>
</reference>
<gene>
    <name evidence="3" type="ORF">MYP_542</name>
</gene>
<feature type="transmembrane region" description="Helical" evidence="1">
    <location>
        <begin position="333"/>
        <end position="349"/>
    </location>
</feature>
<dbReference type="InterPro" id="IPR050879">
    <property type="entry name" value="Acyltransferase_3"/>
</dbReference>
<dbReference type="GO" id="GO:0016747">
    <property type="term" value="F:acyltransferase activity, transferring groups other than amino-acyl groups"/>
    <property type="evidence" value="ECO:0007669"/>
    <property type="project" value="InterPro"/>
</dbReference>
<feature type="transmembrane region" description="Helical" evidence="1">
    <location>
        <begin position="6"/>
        <end position="24"/>
    </location>
</feature>
<keyword evidence="1" id="KW-0472">Membrane</keyword>
<feature type="transmembrane region" description="Helical" evidence="1">
    <location>
        <begin position="171"/>
        <end position="193"/>
    </location>
</feature>
<feature type="transmembrane region" description="Helical" evidence="1">
    <location>
        <begin position="307"/>
        <end position="327"/>
    </location>
</feature>
<evidence type="ECO:0000313" key="3">
    <source>
        <dbReference type="EMBL" id="GAL83316.1"/>
    </source>
</evidence>
<keyword evidence="4" id="KW-1185">Reference proteome</keyword>
<dbReference type="OrthoDB" id="290051at2"/>
<feature type="transmembrane region" description="Helical" evidence="1">
    <location>
        <begin position="238"/>
        <end position="256"/>
    </location>
</feature>
<dbReference type="RefSeq" id="WP_045457985.1">
    <property type="nucleotide sequence ID" value="NZ_BBLT01000001.1"/>
</dbReference>
<dbReference type="Proteomes" id="UP000030185">
    <property type="component" value="Unassembled WGS sequence"/>
</dbReference>
<feature type="transmembrane region" description="Helical" evidence="1">
    <location>
        <begin position="146"/>
        <end position="164"/>
    </location>
</feature>
<proteinExistence type="predicted"/>
<evidence type="ECO:0000259" key="2">
    <source>
        <dbReference type="Pfam" id="PF01757"/>
    </source>
</evidence>
<organism evidence="3 4">
    <name type="scientific">Sporocytophaga myxococcoides</name>
    <dbReference type="NCBI Taxonomy" id="153721"/>
    <lineage>
        <taxon>Bacteria</taxon>
        <taxon>Pseudomonadati</taxon>
        <taxon>Bacteroidota</taxon>
        <taxon>Cytophagia</taxon>
        <taxon>Cytophagales</taxon>
        <taxon>Cytophagaceae</taxon>
        <taxon>Sporocytophaga</taxon>
    </lineage>
</organism>
<feature type="transmembrane region" description="Helical" evidence="1">
    <location>
        <begin position="45"/>
        <end position="66"/>
    </location>
</feature>